<dbReference type="Gene3D" id="3.50.50.60">
    <property type="entry name" value="FAD/NAD(P)-binding domain"/>
    <property type="match status" value="1"/>
</dbReference>
<reference evidence="1" key="1">
    <citation type="journal article" date="2020" name="Nature">
        <title>Giant virus diversity and host interactions through global metagenomics.</title>
        <authorList>
            <person name="Schulz F."/>
            <person name="Roux S."/>
            <person name="Paez-Espino D."/>
            <person name="Jungbluth S."/>
            <person name="Walsh D.A."/>
            <person name="Denef V.J."/>
            <person name="McMahon K.D."/>
            <person name="Konstantinidis K.T."/>
            <person name="Eloe-Fadrosh E.A."/>
            <person name="Kyrpides N.C."/>
            <person name="Woyke T."/>
        </authorList>
    </citation>
    <scope>NUCLEOTIDE SEQUENCE</scope>
    <source>
        <strain evidence="1">GVMAG-M-3300018416-45</strain>
    </source>
</reference>
<organism evidence="1">
    <name type="scientific">viral metagenome</name>
    <dbReference type="NCBI Taxonomy" id="1070528"/>
    <lineage>
        <taxon>unclassified sequences</taxon>
        <taxon>metagenomes</taxon>
        <taxon>organismal metagenomes</taxon>
    </lineage>
</organism>
<accession>A0A6C0BT20</accession>
<sequence>MKYIIVGSGPTGLSLAYVLSLNNIDVEIIESDDKLGGSWNSEWIDNKYFSENSPRVYLNSTNINKLISHIGMTKDDFQTIYGNFFEKNYKVVSFIFKYFNFYDYFIFLFSFFKYTIYTADITVNDWFNMSSLSNQGKKAITIVSILLGDRPDKTNINDFFGFLSFGTVTQMKEPNKWRDLIERYLTKKGNVTILKETRVTGIEQHNSKFTLLVKNTNYGYDDKRMGDKVFLCTQSNGLYPILVNSSPTIRNNWMPIDKMKEWSNNTFYSGFGFQLHFDKIVHFKNEWCWSCNGDWTVIILPVSNWLKKYSNDPDIKTVWSCCIVDMDTKSKRINKTANECTHDEVIDECFFQIRDNYKIPSPKITTTSSGLQKINNKWISKNTGYTKSTYDDLPMKGNIDNLFALGCFTETSKNHLAFMGGAVDATAHYLDKYEKLYNNIFR</sequence>
<dbReference type="InterPro" id="IPR036188">
    <property type="entry name" value="FAD/NAD-bd_sf"/>
</dbReference>
<evidence type="ECO:0000313" key="1">
    <source>
        <dbReference type="EMBL" id="QHS94558.1"/>
    </source>
</evidence>
<protein>
    <recommendedName>
        <fullName evidence="2">Amine oxidase domain-containing protein</fullName>
    </recommendedName>
</protein>
<dbReference type="SUPFAM" id="SSF51905">
    <property type="entry name" value="FAD/NAD(P)-binding domain"/>
    <property type="match status" value="1"/>
</dbReference>
<proteinExistence type="predicted"/>
<dbReference type="AlphaFoldDB" id="A0A6C0BT20"/>
<dbReference type="Pfam" id="PF13450">
    <property type="entry name" value="NAD_binding_8"/>
    <property type="match status" value="1"/>
</dbReference>
<evidence type="ECO:0008006" key="2">
    <source>
        <dbReference type="Google" id="ProtNLM"/>
    </source>
</evidence>
<dbReference type="Gene3D" id="3.90.660.20">
    <property type="entry name" value="Protoporphyrinogen oxidase, mitochondrial, domain 2"/>
    <property type="match status" value="1"/>
</dbReference>
<name>A0A6C0BT20_9ZZZZ</name>
<dbReference type="PANTHER" id="PTHR42923">
    <property type="entry name" value="PROTOPORPHYRINOGEN OXIDASE"/>
    <property type="match status" value="1"/>
</dbReference>
<dbReference type="InterPro" id="IPR050464">
    <property type="entry name" value="Zeta_carotene_desat/Oxidored"/>
</dbReference>
<dbReference type="EMBL" id="MN739226">
    <property type="protein sequence ID" value="QHS94558.1"/>
    <property type="molecule type" value="Genomic_DNA"/>
</dbReference>
<dbReference type="GO" id="GO:0016491">
    <property type="term" value="F:oxidoreductase activity"/>
    <property type="evidence" value="ECO:0007669"/>
    <property type="project" value="TreeGrafter"/>
</dbReference>